<dbReference type="InterPro" id="IPR027266">
    <property type="entry name" value="TrmE/GcvT-like"/>
</dbReference>
<dbReference type="AlphaFoldDB" id="A0A382KX89"/>
<dbReference type="EMBL" id="UINC01082518">
    <property type="protein sequence ID" value="SVC27357.1"/>
    <property type="molecule type" value="Genomic_DNA"/>
</dbReference>
<organism evidence="2">
    <name type="scientific">marine metagenome</name>
    <dbReference type="NCBI Taxonomy" id="408172"/>
    <lineage>
        <taxon>unclassified sequences</taxon>
        <taxon>metagenomes</taxon>
        <taxon>ecological metagenomes</taxon>
    </lineage>
</organism>
<evidence type="ECO:0000259" key="1">
    <source>
        <dbReference type="Pfam" id="PF01571"/>
    </source>
</evidence>
<dbReference type="PANTHER" id="PTHR43757">
    <property type="entry name" value="AMINOMETHYLTRANSFERASE"/>
    <property type="match status" value="1"/>
</dbReference>
<name>A0A382KX89_9ZZZZ</name>
<protein>
    <recommendedName>
        <fullName evidence="1">GCVT N-terminal domain-containing protein</fullName>
    </recommendedName>
</protein>
<feature type="non-terminal residue" evidence="2">
    <location>
        <position position="165"/>
    </location>
</feature>
<dbReference type="Pfam" id="PF01571">
    <property type="entry name" value="GCV_T"/>
    <property type="match status" value="1"/>
</dbReference>
<dbReference type="Gene3D" id="3.30.1360.120">
    <property type="entry name" value="Probable tRNA modification gtpase trme, domain 1"/>
    <property type="match status" value="1"/>
</dbReference>
<dbReference type="SUPFAM" id="SSF103025">
    <property type="entry name" value="Folate-binding domain"/>
    <property type="match status" value="1"/>
</dbReference>
<accession>A0A382KX89</accession>
<gene>
    <name evidence="2" type="ORF">METZ01_LOCUS280211</name>
</gene>
<sequence>MKKTVLNSLHLKSSAKMINFSGWEMPIHYGSQMKEHLIVRKSCGLFDVSHMAIIDISGAESKELLKLILANDISNLSQEYDALYSTMLNERGGIIDDLIAYKIPMGFRLIVNCATRNTVLKWIEKQILDKKVKIHERKDLSILAIQGPSVYKVISKIFSLGFVEK</sequence>
<proteinExistence type="predicted"/>
<feature type="domain" description="GCVT N-terminal" evidence="1">
    <location>
        <begin position="8"/>
        <end position="158"/>
    </location>
</feature>
<evidence type="ECO:0000313" key="2">
    <source>
        <dbReference type="EMBL" id="SVC27357.1"/>
    </source>
</evidence>
<dbReference type="PANTHER" id="PTHR43757:SF2">
    <property type="entry name" value="AMINOMETHYLTRANSFERASE, MITOCHONDRIAL"/>
    <property type="match status" value="1"/>
</dbReference>
<dbReference type="InterPro" id="IPR006222">
    <property type="entry name" value="GCVT_N"/>
</dbReference>
<dbReference type="GO" id="GO:0005829">
    <property type="term" value="C:cytosol"/>
    <property type="evidence" value="ECO:0007669"/>
    <property type="project" value="TreeGrafter"/>
</dbReference>
<reference evidence="2" key="1">
    <citation type="submission" date="2018-05" db="EMBL/GenBank/DDBJ databases">
        <authorList>
            <person name="Lanie J.A."/>
            <person name="Ng W.-L."/>
            <person name="Kazmierczak K.M."/>
            <person name="Andrzejewski T.M."/>
            <person name="Davidsen T.M."/>
            <person name="Wayne K.J."/>
            <person name="Tettelin H."/>
            <person name="Glass J.I."/>
            <person name="Rusch D."/>
            <person name="Podicherti R."/>
            <person name="Tsui H.-C.T."/>
            <person name="Winkler M.E."/>
        </authorList>
    </citation>
    <scope>NUCLEOTIDE SEQUENCE</scope>
</reference>
<dbReference type="Gene3D" id="3.30.70.1400">
    <property type="entry name" value="Aminomethyltransferase beta-barrel domains"/>
    <property type="match status" value="1"/>
</dbReference>
<dbReference type="InterPro" id="IPR028896">
    <property type="entry name" value="GcvT/YgfZ/DmdA"/>
</dbReference>